<proteinExistence type="predicted"/>
<dbReference type="RefSeq" id="WP_150375097.1">
    <property type="nucleotide sequence ID" value="NZ_CP044067.1"/>
</dbReference>
<protein>
    <submittedName>
        <fullName evidence="1">Isochorismatase</fullName>
    </submittedName>
</protein>
<sequence>MTTFFPTLPASPYTVAVYPIQQEPGVWFPTYLIRRYAAGIERVVANVTMRGSTHRTKCEAIRAGMTAGAAEIRKLGRA</sequence>
<dbReference type="EMBL" id="CP044067">
    <property type="protein sequence ID" value="QET05038.1"/>
    <property type="molecule type" value="Genomic_DNA"/>
</dbReference>
<evidence type="ECO:0000313" key="2">
    <source>
        <dbReference type="Proteomes" id="UP000322822"/>
    </source>
</evidence>
<reference evidence="1 2" key="1">
    <citation type="submission" date="2019-09" db="EMBL/GenBank/DDBJ databases">
        <title>FDA dAtabase for Regulatory Grade micrObial Sequences (FDA-ARGOS): Supporting development and validation of Infectious Disease Dx tests.</title>
        <authorList>
            <person name="Sciortino C."/>
            <person name="Tallon L."/>
            <person name="Sadzewicz L."/>
            <person name="Vavikolanu K."/>
            <person name="Mehta A."/>
            <person name="Aluvathingal J."/>
            <person name="Nadendla S."/>
            <person name="Nandy P."/>
            <person name="Geyer C."/>
            <person name="Yan Y."/>
            <person name="Sichtig H."/>
        </authorList>
    </citation>
    <scope>NUCLEOTIDE SEQUENCE [LARGE SCALE GENOMIC DNA]</scope>
    <source>
        <strain evidence="1 2">FDAARGOS_664</strain>
    </source>
</reference>
<organism evidence="1 2">
    <name type="scientific">Cupriavidus pauculus</name>
    <dbReference type="NCBI Taxonomy" id="82633"/>
    <lineage>
        <taxon>Bacteria</taxon>
        <taxon>Pseudomonadati</taxon>
        <taxon>Pseudomonadota</taxon>
        <taxon>Betaproteobacteria</taxon>
        <taxon>Burkholderiales</taxon>
        <taxon>Burkholderiaceae</taxon>
        <taxon>Cupriavidus</taxon>
    </lineage>
</organism>
<gene>
    <name evidence="1" type="ORF">FOB72_23565</name>
</gene>
<accession>A0A5P2HBA6</accession>
<dbReference type="OrthoDB" id="8970320at2"/>
<evidence type="ECO:0000313" key="1">
    <source>
        <dbReference type="EMBL" id="QET05038.1"/>
    </source>
</evidence>
<dbReference type="Proteomes" id="UP000322822">
    <property type="component" value="Chromosome 2"/>
</dbReference>
<name>A0A5P2HBA6_9BURK</name>
<dbReference type="AlphaFoldDB" id="A0A5P2HBA6"/>